<dbReference type="Proteomes" id="UP000252415">
    <property type="component" value="Unassembled WGS sequence"/>
</dbReference>
<feature type="binding site" evidence="10">
    <location>
        <position position="127"/>
    </location>
    <ligand>
        <name>Fe cation</name>
        <dbReference type="ChEBI" id="CHEBI:24875"/>
    </ligand>
</feature>
<keyword evidence="9" id="KW-0479">Metal-binding</keyword>
<dbReference type="PANTHER" id="PTHR33202">
    <property type="entry name" value="ZINC UPTAKE REGULATION PROTEIN"/>
    <property type="match status" value="1"/>
</dbReference>
<dbReference type="CDD" id="cd07153">
    <property type="entry name" value="Fur_like"/>
    <property type="match status" value="1"/>
</dbReference>
<dbReference type="Gene3D" id="3.30.1490.190">
    <property type="match status" value="1"/>
</dbReference>
<sequence length="152" mass="17667">MKERDAELIVQSMTRHGLRITEQRRTIAQLFADASGFLSAKEVYLGMIDKYNGLSFDTVYRNLRLLEEIGVIEQFQFEDSSRFRVGCFGHLHHHHHMICLTCSRLIPLEYCPMDNFQAPDHFQIVKHKFEIYGYCDNCQQQGMGEAVDTMSA</sequence>
<evidence type="ECO:0000256" key="1">
    <source>
        <dbReference type="ARBA" id="ARBA00004496"/>
    </source>
</evidence>
<comment type="cofactor">
    <cofactor evidence="9">
        <name>Zn(2+)</name>
        <dbReference type="ChEBI" id="CHEBI:29105"/>
    </cofactor>
    <text evidence="9">Binds 1 zinc ion per subunit.</text>
</comment>
<evidence type="ECO:0000313" key="11">
    <source>
        <dbReference type="EMBL" id="RCW48452.1"/>
    </source>
</evidence>
<dbReference type="GO" id="GO:0005737">
    <property type="term" value="C:cytoplasm"/>
    <property type="evidence" value="ECO:0007669"/>
    <property type="project" value="UniProtKB-SubCell"/>
</dbReference>
<evidence type="ECO:0000256" key="10">
    <source>
        <dbReference type="PIRSR" id="PIRSR602481-2"/>
    </source>
</evidence>
<dbReference type="InterPro" id="IPR002481">
    <property type="entry name" value="FUR"/>
</dbReference>
<evidence type="ECO:0000256" key="7">
    <source>
        <dbReference type="ARBA" id="ARBA00023125"/>
    </source>
</evidence>
<dbReference type="GO" id="GO:0045892">
    <property type="term" value="P:negative regulation of DNA-templated transcription"/>
    <property type="evidence" value="ECO:0007669"/>
    <property type="project" value="TreeGrafter"/>
</dbReference>
<evidence type="ECO:0000256" key="3">
    <source>
        <dbReference type="ARBA" id="ARBA00022490"/>
    </source>
</evidence>
<evidence type="ECO:0000256" key="4">
    <source>
        <dbReference type="ARBA" id="ARBA00022491"/>
    </source>
</evidence>
<keyword evidence="4" id="KW-0678">Repressor</keyword>
<feature type="binding site" evidence="9">
    <location>
        <position position="102"/>
    </location>
    <ligand>
        <name>Zn(2+)</name>
        <dbReference type="ChEBI" id="CHEBI:29105"/>
    </ligand>
</feature>
<comment type="caution">
    <text evidence="11">The sequence shown here is derived from an EMBL/GenBank/DDBJ whole genome shotgun (WGS) entry which is preliminary data.</text>
</comment>
<dbReference type="GO" id="GO:0000976">
    <property type="term" value="F:transcription cis-regulatory region binding"/>
    <property type="evidence" value="ECO:0007669"/>
    <property type="project" value="TreeGrafter"/>
</dbReference>
<reference evidence="11 12" key="1">
    <citation type="submission" date="2018-07" db="EMBL/GenBank/DDBJ databases">
        <title>Genomic Encyclopedia of Type Strains, Phase III (KMG-III): the genomes of soil and plant-associated and newly described type strains.</title>
        <authorList>
            <person name="Whitman W."/>
        </authorList>
    </citation>
    <scope>NUCLEOTIDE SEQUENCE [LARGE SCALE GENOMIC DNA]</scope>
    <source>
        <strain evidence="11 12">CECT 7506</strain>
    </source>
</reference>
<dbReference type="Gene3D" id="1.10.10.10">
    <property type="entry name" value="Winged helix-like DNA-binding domain superfamily/Winged helix DNA-binding domain"/>
    <property type="match status" value="1"/>
</dbReference>
<keyword evidence="8" id="KW-0804">Transcription</keyword>
<dbReference type="InterPro" id="IPR043135">
    <property type="entry name" value="Fur_C"/>
</dbReference>
<feature type="binding site" evidence="10">
    <location>
        <position position="93"/>
    </location>
    <ligand>
        <name>Fe cation</name>
        <dbReference type="ChEBI" id="CHEBI:24875"/>
    </ligand>
</feature>
<dbReference type="PANTHER" id="PTHR33202:SF1">
    <property type="entry name" value="FERRIC UPTAKE REGULATION PROTEIN"/>
    <property type="match status" value="1"/>
</dbReference>
<proteinExistence type="inferred from homology"/>
<dbReference type="RefSeq" id="WP_245976115.1">
    <property type="nucleotide sequence ID" value="NZ_QPJD01000006.1"/>
</dbReference>
<comment type="cofactor">
    <cofactor evidence="10">
        <name>Mn(2+)</name>
        <dbReference type="ChEBI" id="CHEBI:29035"/>
    </cofactor>
    <cofactor evidence="10">
        <name>Fe(2+)</name>
        <dbReference type="ChEBI" id="CHEBI:29033"/>
    </cofactor>
    <text evidence="10">Binds 1 Mn(2+) or Fe(2+) ion per subunit.</text>
</comment>
<organism evidence="11 12">
    <name type="scientific">Paenibacillus prosopidis</name>
    <dbReference type="NCBI Taxonomy" id="630520"/>
    <lineage>
        <taxon>Bacteria</taxon>
        <taxon>Bacillati</taxon>
        <taxon>Bacillota</taxon>
        <taxon>Bacilli</taxon>
        <taxon>Bacillales</taxon>
        <taxon>Paenibacillaceae</taxon>
        <taxon>Paenibacillus</taxon>
    </lineage>
</organism>
<feature type="binding site" evidence="9">
    <location>
        <position position="99"/>
    </location>
    <ligand>
        <name>Zn(2+)</name>
        <dbReference type="ChEBI" id="CHEBI:29105"/>
    </ligand>
</feature>
<keyword evidence="12" id="KW-1185">Reference proteome</keyword>
<feature type="binding site" evidence="9">
    <location>
        <position position="135"/>
    </location>
    <ligand>
        <name>Zn(2+)</name>
        <dbReference type="ChEBI" id="CHEBI:29105"/>
    </ligand>
</feature>
<keyword evidence="6" id="KW-0805">Transcription regulation</keyword>
<protein>
    <submittedName>
        <fullName evidence="11">Fur family zinc uptake regulator</fullName>
    </submittedName>
</protein>
<accession>A0A368W0V2</accession>
<evidence type="ECO:0000313" key="12">
    <source>
        <dbReference type="Proteomes" id="UP000252415"/>
    </source>
</evidence>
<dbReference type="GO" id="GO:0008270">
    <property type="term" value="F:zinc ion binding"/>
    <property type="evidence" value="ECO:0007669"/>
    <property type="project" value="TreeGrafter"/>
</dbReference>
<dbReference type="Pfam" id="PF01475">
    <property type="entry name" value="FUR"/>
    <property type="match status" value="1"/>
</dbReference>
<dbReference type="SUPFAM" id="SSF46785">
    <property type="entry name" value="Winged helix' DNA-binding domain"/>
    <property type="match status" value="1"/>
</dbReference>
<name>A0A368W0V2_9BACL</name>
<keyword evidence="3" id="KW-0963">Cytoplasm</keyword>
<evidence type="ECO:0000256" key="8">
    <source>
        <dbReference type="ARBA" id="ARBA00023163"/>
    </source>
</evidence>
<keyword evidence="5 9" id="KW-0862">Zinc</keyword>
<comment type="subcellular location">
    <subcellularLocation>
        <location evidence="1">Cytoplasm</location>
    </subcellularLocation>
</comment>
<comment type="similarity">
    <text evidence="2">Belongs to the Fur family.</text>
</comment>
<evidence type="ECO:0000256" key="5">
    <source>
        <dbReference type="ARBA" id="ARBA00022833"/>
    </source>
</evidence>
<dbReference type="GO" id="GO:1900376">
    <property type="term" value="P:regulation of secondary metabolite biosynthetic process"/>
    <property type="evidence" value="ECO:0007669"/>
    <property type="project" value="TreeGrafter"/>
</dbReference>
<dbReference type="EMBL" id="QPJD01000006">
    <property type="protein sequence ID" value="RCW48452.1"/>
    <property type="molecule type" value="Genomic_DNA"/>
</dbReference>
<keyword evidence="7" id="KW-0238">DNA-binding</keyword>
<gene>
    <name evidence="11" type="ORF">DFP97_106152</name>
</gene>
<feature type="binding site" evidence="9">
    <location>
        <position position="138"/>
    </location>
    <ligand>
        <name>Zn(2+)</name>
        <dbReference type="ChEBI" id="CHEBI:29105"/>
    </ligand>
</feature>
<dbReference type="InterPro" id="IPR036388">
    <property type="entry name" value="WH-like_DNA-bd_sf"/>
</dbReference>
<dbReference type="AlphaFoldDB" id="A0A368W0V2"/>
<evidence type="ECO:0000256" key="6">
    <source>
        <dbReference type="ARBA" id="ARBA00023015"/>
    </source>
</evidence>
<dbReference type="GO" id="GO:0003700">
    <property type="term" value="F:DNA-binding transcription factor activity"/>
    <property type="evidence" value="ECO:0007669"/>
    <property type="project" value="InterPro"/>
</dbReference>
<dbReference type="InterPro" id="IPR036390">
    <property type="entry name" value="WH_DNA-bd_sf"/>
</dbReference>
<keyword evidence="10" id="KW-0408">Iron</keyword>
<evidence type="ECO:0000256" key="9">
    <source>
        <dbReference type="PIRSR" id="PIRSR602481-1"/>
    </source>
</evidence>
<evidence type="ECO:0000256" key="2">
    <source>
        <dbReference type="ARBA" id="ARBA00007957"/>
    </source>
</evidence>